<dbReference type="AlphaFoldDB" id="A0A7S4LJ36"/>
<evidence type="ECO:0000313" key="2">
    <source>
        <dbReference type="EMBL" id="CAE0832871.1"/>
    </source>
</evidence>
<dbReference type="GO" id="GO:0005739">
    <property type="term" value="C:mitochondrion"/>
    <property type="evidence" value="ECO:0007669"/>
    <property type="project" value="TreeGrafter"/>
</dbReference>
<proteinExistence type="predicted"/>
<accession>A0A7S4LJ36</accession>
<dbReference type="InterPro" id="IPR036691">
    <property type="entry name" value="Endo/exonu/phosph_ase_sf"/>
</dbReference>
<evidence type="ECO:0000259" key="1">
    <source>
        <dbReference type="Pfam" id="PF03372"/>
    </source>
</evidence>
<dbReference type="Pfam" id="PF03372">
    <property type="entry name" value="Exo_endo_phos"/>
    <property type="match status" value="1"/>
</dbReference>
<dbReference type="InterPro" id="IPR050410">
    <property type="entry name" value="CCR4/nocturin_mRNA_transcr"/>
</dbReference>
<dbReference type="PANTHER" id="PTHR12121">
    <property type="entry name" value="CARBON CATABOLITE REPRESSOR PROTEIN 4"/>
    <property type="match status" value="1"/>
</dbReference>
<feature type="domain" description="Endonuclease/exonuclease/phosphatase" evidence="1">
    <location>
        <begin position="20"/>
        <end position="193"/>
    </location>
</feature>
<dbReference type="EMBL" id="HBJA01128172">
    <property type="protein sequence ID" value="CAE0832871.1"/>
    <property type="molecule type" value="Transcribed_RNA"/>
</dbReference>
<dbReference type="PANTHER" id="PTHR12121:SF37">
    <property type="entry name" value="2',5'-PHOSPHODIESTERASE 12"/>
    <property type="match status" value="1"/>
</dbReference>
<dbReference type="InterPro" id="IPR005135">
    <property type="entry name" value="Endo/exonuclease/phosphatase"/>
</dbReference>
<organism evidence="2">
    <name type="scientific">Eutreptiella gymnastica</name>
    <dbReference type="NCBI Taxonomy" id="73025"/>
    <lineage>
        <taxon>Eukaryota</taxon>
        <taxon>Discoba</taxon>
        <taxon>Euglenozoa</taxon>
        <taxon>Euglenida</taxon>
        <taxon>Spirocuta</taxon>
        <taxon>Euglenophyceae</taxon>
        <taxon>Eutreptiales</taxon>
        <taxon>Eutreptiaceae</taxon>
        <taxon>Eutreptiella</taxon>
    </lineage>
</organism>
<dbReference type="SUPFAM" id="SSF56219">
    <property type="entry name" value="DNase I-like"/>
    <property type="match status" value="1"/>
</dbReference>
<reference evidence="2" key="1">
    <citation type="submission" date="2021-01" db="EMBL/GenBank/DDBJ databases">
        <authorList>
            <person name="Corre E."/>
            <person name="Pelletier E."/>
            <person name="Niang G."/>
            <person name="Scheremetjew M."/>
            <person name="Finn R."/>
            <person name="Kale V."/>
            <person name="Holt S."/>
            <person name="Cochrane G."/>
            <person name="Meng A."/>
            <person name="Brown T."/>
            <person name="Cohen L."/>
        </authorList>
    </citation>
    <scope>NUCLEOTIDE SEQUENCE</scope>
    <source>
        <strain evidence="2">CCMP1594</strain>
    </source>
</reference>
<sequence>MLEDVAAGDLVAVVNTHLFFHPNAPQVRALQVHLLLTEVQHALQGLPTSAVLFCGDLNAKPTNELYSFVRTGRLGSTALMWWKGRHFKWGKGDDFYDFLKSEEDRPVDHSDPVSGTYFCMDLAHPMPGLESIHVAVADSEPEYTNLVGGFEGVLDYIFFHPGRLEAIHALPVPPRAVVEQNTALPSPIFPSDHVAVVADLRLKAQGPAE</sequence>
<dbReference type="GO" id="GO:0000288">
    <property type="term" value="P:nuclear-transcribed mRNA catabolic process, deadenylation-dependent decay"/>
    <property type="evidence" value="ECO:0007669"/>
    <property type="project" value="TreeGrafter"/>
</dbReference>
<dbReference type="GO" id="GO:0000175">
    <property type="term" value="F:3'-5'-RNA exonuclease activity"/>
    <property type="evidence" value="ECO:0007669"/>
    <property type="project" value="TreeGrafter"/>
</dbReference>
<dbReference type="Gene3D" id="3.60.10.10">
    <property type="entry name" value="Endonuclease/exonuclease/phosphatase"/>
    <property type="match status" value="1"/>
</dbReference>
<name>A0A7S4LJ36_9EUGL</name>
<gene>
    <name evidence="2" type="ORF">EGYM00163_LOCUS44158</name>
</gene>
<protein>
    <recommendedName>
        <fullName evidence="1">Endonuclease/exonuclease/phosphatase domain-containing protein</fullName>
    </recommendedName>
</protein>